<protein>
    <submittedName>
        <fullName evidence="5">ATP-binding cassette domain-containing protein</fullName>
    </submittedName>
</protein>
<evidence type="ECO:0000256" key="3">
    <source>
        <dbReference type="ARBA" id="ARBA00022840"/>
    </source>
</evidence>
<dbReference type="SMART" id="SM00382">
    <property type="entry name" value="AAA"/>
    <property type="match status" value="1"/>
</dbReference>
<dbReference type="CDD" id="cd00267">
    <property type="entry name" value="ABC_ATPase"/>
    <property type="match status" value="1"/>
</dbReference>
<dbReference type="InterPro" id="IPR017871">
    <property type="entry name" value="ABC_transporter-like_CS"/>
</dbReference>
<evidence type="ECO:0000256" key="1">
    <source>
        <dbReference type="ARBA" id="ARBA00022448"/>
    </source>
</evidence>
<name>A0ABU7KK50_9ACTN</name>
<dbReference type="InterPro" id="IPR003593">
    <property type="entry name" value="AAA+_ATPase"/>
</dbReference>
<gene>
    <name evidence="5" type="ORF">Q8A49_04125</name>
</gene>
<proteinExistence type="predicted"/>
<dbReference type="PANTHER" id="PTHR42939:SF1">
    <property type="entry name" value="ABC TRANSPORTER ATP-BINDING PROTEIN ALBC-RELATED"/>
    <property type="match status" value="1"/>
</dbReference>
<evidence type="ECO:0000259" key="4">
    <source>
        <dbReference type="PROSITE" id="PS50893"/>
    </source>
</evidence>
<dbReference type="PANTHER" id="PTHR42939">
    <property type="entry name" value="ABC TRANSPORTER ATP-BINDING PROTEIN ALBC-RELATED"/>
    <property type="match status" value="1"/>
</dbReference>
<evidence type="ECO:0000313" key="6">
    <source>
        <dbReference type="Proteomes" id="UP001348641"/>
    </source>
</evidence>
<dbReference type="SUPFAM" id="SSF52540">
    <property type="entry name" value="P-loop containing nucleoside triphosphate hydrolases"/>
    <property type="match status" value="1"/>
</dbReference>
<dbReference type="PROSITE" id="PS50893">
    <property type="entry name" value="ABC_TRANSPORTER_2"/>
    <property type="match status" value="1"/>
</dbReference>
<dbReference type="InterPro" id="IPR027417">
    <property type="entry name" value="P-loop_NTPase"/>
</dbReference>
<evidence type="ECO:0000313" key="5">
    <source>
        <dbReference type="EMBL" id="MEE2049676.1"/>
    </source>
</evidence>
<dbReference type="InterPro" id="IPR003439">
    <property type="entry name" value="ABC_transporter-like_ATP-bd"/>
</dbReference>
<organism evidence="5 6">
    <name type="scientific">Nocardiopsis tropica</name>
    <dbReference type="NCBI Taxonomy" id="109330"/>
    <lineage>
        <taxon>Bacteria</taxon>
        <taxon>Bacillati</taxon>
        <taxon>Actinomycetota</taxon>
        <taxon>Actinomycetes</taxon>
        <taxon>Streptosporangiales</taxon>
        <taxon>Nocardiopsidaceae</taxon>
        <taxon>Nocardiopsis</taxon>
    </lineage>
</organism>
<dbReference type="GO" id="GO:0005524">
    <property type="term" value="F:ATP binding"/>
    <property type="evidence" value="ECO:0007669"/>
    <property type="project" value="UniProtKB-KW"/>
</dbReference>
<accession>A0ABU7KK50</accession>
<dbReference type="Pfam" id="PF00005">
    <property type="entry name" value="ABC_tran"/>
    <property type="match status" value="1"/>
</dbReference>
<keyword evidence="1" id="KW-0813">Transport</keyword>
<dbReference type="EMBL" id="JAUUCC010000006">
    <property type="protein sequence ID" value="MEE2049676.1"/>
    <property type="molecule type" value="Genomic_DNA"/>
</dbReference>
<dbReference type="RefSeq" id="WP_330156938.1">
    <property type="nucleotide sequence ID" value="NZ_BAAAJA010000005.1"/>
</dbReference>
<sequence length="212" mass="21625">MREPMTAALPPTDAALSLRGVTRAYAGRRVLGPVGLDVVAGAVALVEGPNGSGKTTLLRIAAGLLTPSTGSVRRPRRAVYLRPGAGARAEQTVGQALGWAAAMSPRERADVSAAVEMVGLATAAHTRVAALSAGQRARLSIAAALVTDPDLACLDEPTSHLDAAGRADAARALAVLLRRGCALLVATHDPADLAAIADARLRLSGGRMEEHP</sequence>
<comment type="caution">
    <text evidence="5">The sequence shown here is derived from an EMBL/GenBank/DDBJ whole genome shotgun (WGS) entry which is preliminary data.</text>
</comment>
<keyword evidence="2" id="KW-0547">Nucleotide-binding</keyword>
<dbReference type="PROSITE" id="PS00211">
    <property type="entry name" value="ABC_TRANSPORTER_1"/>
    <property type="match status" value="1"/>
</dbReference>
<dbReference type="Proteomes" id="UP001348641">
    <property type="component" value="Unassembled WGS sequence"/>
</dbReference>
<feature type="domain" description="ABC transporter" evidence="4">
    <location>
        <begin position="16"/>
        <end position="212"/>
    </location>
</feature>
<dbReference type="Gene3D" id="3.40.50.300">
    <property type="entry name" value="P-loop containing nucleotide triphosphate hydrolases"/>
    <property type="match status" value="1"/>
</dbReference>
<dbReference type="InterPro" id="IPR051782">
    <property type="entry name" value="ABC_Transporter_VariousFunc"/>
</dbReference>
<evidence type="ECO:0000256" key="2">
    <source>
        <dbReference type="ARBA" id="ARBA00022741"/>
    </source>
</evidence>
<keyword evidence="3 5" id="KW-0067">ATP-binding</keyword>
<reference evidence="5 6" key="1">
    <citation type="submission" date="2023-07" db="EMBL/GenBank/DDBJ databases">
        <authorList>
            <person name="Girao M."/>
            <person name="Carvalho M.F."/>
        </authorList>
    </citation>
    <scope>NUCLEOTIDE SEQUENCE [LARGE SCALE GENOMIC DNA]</scope>
    <source>
        <strain evidence="5 6">66/93</strain>
    </source>
</reference>